<sequence>MTGLKLQNGTVVVRSEMLPQKTMYVSTDIYDLLTKGPEEDERQHAELMAKVDAFNALVKKVAP</sequence>
<dbReference type="Proteomes" id="UP000237194">
    <property type="component" value="Unassembled WGS sequence"/>
</dbReference>
<evidence type="ECO:0000313" key="2">
    <source>
        <dbReference type="Proteomes" id="UP000237194"/>
    </source>
</evidence>
<dbReference type="EMBL" id="MIND01000018">
    <property type="protein sequence ID" value="POF89659.1"/>
    <property type="molecule type" value="Genomic_DNA"/>
</dbReference>
<protein>
    <submittedName>
        <fullName evidence="1">Uncharacterized protein</fullName>
    </submittedName>
</protein>
<name>A0A2S3WFK0_PSEPU</name>
<gene>
    <name evidence="1" type="ORF">BGP80_17490</name>
</gene>
<dbReference type="AlphaFoldDB" id="A0A2S3WFK0"/>
<comment type="caution">
    <text evidence="1">The sequence shown here is derived from an EMBL/GenBank/DDBJ whole genome shotgun (WGS) entry which is preliminary data.</text>
</comment>
<reference evidence="1 2" key="2">
    <citation type="submission" date="2018-03" db="EMBL/GenBank/DDBJ databases">
        <title>Draft genome of Pseudomonas putida strain KT-27.</title>
        <authorList>
            <person name="Yoshizawa S."/>
            <person name="Khan N.H."/>
            <person name="Nishimura M."/>
            <person name="Chiura H.X."/>
            <person name="Ogura Y."/>
            <person name="Hayashi T."/>
            <person name="Kogure K."/>
        </authorList>
    </citation>
    <scope>NUCLEOTIDE SEQUENCE [LARGE SCALE GENOMIC DNA]</scope>
    <source>
        <strain evidence="1 2">KT-27</strain>
    </source>
</reference>
<accession>A0A2S3WFK0</accession>
<reference evidence="1 2" key="1">
    <citation type="submission" date="2016-08" db="EMBL/GenBank/DDBJ databases">
        <authorList>
            <person name="Seilhamer J.J."/>
        </authorList>
    </citation>
    <scope>NUCLEOTIDE SEQUENCE [LARGE SCALE GENOMIC DNA]</scope>
    <source>
        <strain evidence="1 2">KT-27</strain>
    </source>
</reference>
<dbReference type="RefSeq" id="WP_103437703.1">
    <property type="nucleotide sequence ID" value="NZ_JAVXZE010000046.1"/>
</dbReference>
<evidence type="ECO:0000313" key="1">
    <source>
        <dbReference type="EMBL" id="POF89659.1"/>
    </source>
</evidence>
<proteinExistence type="predicted"/>
<organism evidence="1 2">
    <name type="scientific">Pseudomonas putida</name>
    <name type="common">Arthrobacter siderocapsulatus</name>
    <dbReference type="NCBI Taxonomy" id="303"/>
    <lineage>
        <taxon>Bacteria</taxon>
        <taxon>Pseudomonadati</taxon>
        <taxon>Pseudomonadota</taxon>
        <taxon>Gammaproteobacteria</taxon>
        <taxon>Pseudomonadales</taxon>
        <taxon>Pseudomonadaceae</taxon>
        <taxon>Pseudomonas</taxon>
    </lineage>
</organism>